<dbReference type="EMBL" id="JAGSPB010000002">
    <property type="protein sequence ID" value="MBV7266445.1"/>
    <property type="molecule type" value="Genomic_DNA"/>
</dbReference>
<proteinExistence type="predicted"/>
<organism evidence="1 2">
    <name type="scientific">Erythrobacter ani</name>
    <dbReference type="NCBI Taxonomy" id="2827235"/>
    <lineage>
        <taxon>Bacteria</taxon>
        <taxon>Pseudomonadati</taxon>
        <taxon>Pseudomonadota</taxon>
        <taxon>Alphaproteobacteria</taxon>
        <taxon>Sphingomonadales</taxon>
        <taxon>Erythrobacteraceae</taxon>
        <taxon>Erythrobacter/Porphyrobacter group</taxon>
        <taxon>Erythrobacter</taxon>
    </lineage>
</organism>
<dbReference type="RefSeq" id="WP_218317039.1">
    <property type="nucleotide sequence ID" value="NZ_JAGSPB010000002.1"/>
</dbReference>
<protein>
    <recommendedName>
        <fullName evidence="3">DUF4148 domain-containing protein</fullName>
    </recommendedName>
</protein>
<name>A0ABS6SN89_9SPHN</name>
<reference evidence="1 2" key="1">
    <citation type="submission" date="2021-04" db="EMBL/GenBank/DDBJ databases">
        <authorList>
            <person name="Pira H."/>
            <person name="Risdian C."/>
            <person name="Wink J."/>
        </authorList>
    </citation>
    <scope>NUCLEOTIDE SEQUENCE [LARGE SCALE GENOMIC DNA]</scope>
    <source>
        <strain evidence="1 2">WH131</strain>
    </source>
</reference>
<comment type="caution">
    <text evidence="1">The sequence shown here is derived from an EMBL/GenBank/DDBJ whole genome shotgun (WGS) entry which is preliminary data.</text>
</comment>
<sequence length="114" mass="13622">MENLSKFTLGMAALIVPATAIAHPIIVERDRGLPIAPNNDSNSYWLDYKTDISEAKRELASDLRRATDREDRREAHEEYRREIADARYDYRKEMWERGYRVADFREDRFRVSRR</sequence>
<keyword evidence="2" id="KW-1185">Reference proteome</keyword>
<dbReference type="Proteomes" id="UP000699975">
    <property type="component" value="Unassembled WGS sequence"/>
</dbReference>
<evidence type="ECO:0000313" key="2">
    <source>
        <dbReference type="Proteomes" id="UP000699975"/>
    </source>
</evidence>
<evidence type="ECO:0008006" key="3">
    <source>
        <dbReference type="Google" id="ProtNLM"/>
    </source>
</evidence>
<gene>
    <name evidence="1" type="ORF">KCG45_09670</name>
</gene>
<accession>A0ABS6SN89</accession>
<evidence type="ECO:0000313" key="1">
    <source>
        <dbReference type="EMBL" id="MBV7266445.1"/>
    </source>
</evidence>